<sequence length="372" mass="40138">MPKKLFPLVVTTILTTTLASYPAVASTDTYEPNDTKAQAYYVSADTTYTSYLSTGTDVDYYQYYRSFTGTQTFTFTPPNDGNVYNVQVIDPNNTVMTAGSTSSTGGPLTLAFNVSTIQTPYYIKIYSNGNVSANPYQLVMGHYDTGEVNNTQAQAYSIADGHFYNAVLATTSDVDYYAYNATKNGVATITLTQPGDAAANFSIYDDLGKSFAGGTIGGGGSDATSTPFQFSVTAGRKYYVKYFPTSTVSSSYYNISFENLDANEPNDSFAQATSVNLGLNSYFLYNSQDVDYYKFHANTTGTVSLDILPQAPGSIGWSLYQGTGTQLAGGSVGFQASSSPYSFSVTSGSDYYIKVVKQTGDNSQMCYTMELK</sequence>
<proteinExistence type="predicted"/>
<feature type="chain" id="PRO_5046424062" description="Peptidase C-terminal archaeal/bacterial domain-containing protein" evidence="1">
    <location>
        <begin position="26"/>
        <end position="372"/>
    </location>
</feature>
<dbReference type="SUPFAM" id="SSF89260">
    <property type="entry name" value="Collagen-binding domain"/>
    <property type="match status" value="1"/>
</dbReference>
<evidence type="ECO:0000256" key="1">
    <source>
        <dbReference type="SAM" id="SignalP"/>
    </source>
</evidence>
<dbReference type="Proteomes" id="UP000602284">
    <property type="component" value="Unassembled WGS sequence"/>
</dbReference>
<reference evidence="2 3" key="1">
    <citation type="submission" date="2021-01" db="EMBL/GenBank/DDBJ databases">
        <title>Tumebacillus sp. strain ITR2 16S ribosomal RNA gene Genome sequencing and assembly.</title>
        <authorList>
            <person name="Kang M."/>
        </authorList>
    </citation>
    <scope>NUCLEOTIDE SEQUENCE [LARGE SCALE GENOMIC DNA]</scope>
    <source>
        <strain evidence="2 3">ITR2</strain>
    </source>
</reference>
<gene>
    <name evidence="2" type="ORF">JJB07_15870</name>
</gene>
<keyword evidence="1" id="KW-0732">Signal</keyword>
<evidence type="ECO:0000313" key="3">
    <source>
        <dbReference type="Proteomes" id="UP000602284"/>
    </source>
</evidence>
<evidence type="ECO:0000313" key="2">
    <source>
        <dbReference type="EMBL" id="MBL0388095.1"/>
    </source>
</evidence>
<comment type="caution">
    <text evidence="2">The sequence shown here is derived from an EMBL/GenBank/DDBJ whole genome shotgun (WGS) entry which is preliminary data.</text>
</comment>
<dbReference type="RefSeq" id="WP_201636744.1">
    <property type="nucleotide sequence ID" value="NZ_JAEQNB010000005.1"/>
</dbReference>
<dbReference type="Gene3D" id="2.60.120.380">
    <property type="match status" value="3"/>
</dbReference>
<feature type="signal peptide" evidence="1">
    <location>
        <begin position="1"/>
        <end position="25"/>
    </location>
</feature>
<accession>A0ABS1JCX4</accession>
<organism evidence="2 3">
    <name type="scientific">Tumebacillus amylolyticus</name>
    <dbReference type="NCBI Taxonomy" id="2801339"/>
    <lineage>
        <taxon>Bacteria</taxon>
        <taxon>Bacillati</taxon>
        <taxon>Bacillota</taxon>
        <taxon>Bacilli</taxon>
        <taxon>Bacillales</taxon>
        <taxon>Alicyclobacillaceae</taxon>
        <taxon>Tumebacillus</taxon>
    </lineage>
</organism>
<dbReference type="EMBL" id="JAEQNB010000005">
    <property type="protein sequence ID" value="MBL0388095.1"/>
    <property type="molecule type" value="Genomic_DNA"/>
</dbReference>
<name>A0ABS1JCX4_9BACL</name>
<evidence type="ECO:0008006" key="4">
    <source>
        <dbReference type="Google" id="ProtNLM"/>
    </source>
</evidence>
<keyword evidence="3" id="KW-1185">Reference proteome</keyword>
<protein>
    <recommendedName>
        <fullName evidence="4">Peptidase C-terminal archaeal/bacterial domain-containing protein</fullName>
    </recommendedName>
</protein>